<keyword evidence="2" id="KW-0472">Membrane</keyword>
<keyword evidence="4" id="KW-1185">Reference proteome</keyword>
<protein>
    <submittedName>
        <fullName evidence="3">Conjugal transfer protein TraN</fullName>
    </submittedName>
</protein>
<organism evidence="3 4">
    <name type="scientific">Thiorhodococcus minor</name>
    <dbReference type="NCBI Taxonomy" id="57489"/>
    <lineage>
        <taxon>Bacteria</taxon>
        <taxon>Pseudomonadati</taxon>
        <taxon>Pseudomonadota</taxon>
        <taxon>Gammaproteobacteria</taxon>
        <taxon>Chromatiales</taxon>
        <taxon>Chromatiaceae</taxon>
        <taxon>Thiorhodococcus</taxon>
    </lineage>
</organism>
<dbReference type="InterPro" id="IPR014121">
    <property type="entry name" value="TraN_Ftype"/>
</dbReference>
<comment type="caution">
    <text evidence="3">The sequence shown here is derived from an EMBL/GenBank/DDBJ whole genome shotgun (WGS) entry which is preliminary data.</text>
</comment>
<sequence>MTAALAGCDPRPPGWGRRSLVSVLTLAIVWTPWALVWGDDLRRALDFDQAATDGQDLGTALGSDPALLAPFDQPGDYRVFFPGAEAGEATDWSALYGNPEALEAAGLQTLQDLVDTPYADSSATGQAYQTLLEPVDRPRSDLSADPLWDFTDATVGSLDDFTTTYADCTWDNSFLSRPRRVHVPEYEACLIPDKDQPKLSCTASRTLDATVYWDPVQVGTDPETGEPIIEYVRRVEKRVDLWSWESAACLETISERLMDGFCRSTTTCSSNPDADCVPVTGGELCGGELVAPPYLGVTGNEPWEEFSGIGAACMQVSVALDCTSFNEGQMDCWTDPDGVQHCPENPGDLDNCAVLDANPNCRPVNRQCAEEATGRSGVCYVDQLVYDCGTDQEIAGIERTSELDCGGEIRCLGDDCVAIEPESSDDFDEAVAALNAAEMVSLDADCTAGSCQVFKGEALECKRAVGGIVNCCERPSGISLGLYLQLMFSVAKLDSVTLSLVKAGVSNPAFGAWETLRSPLVDTWSAVKDAFTSAVNNITGNTTAVTTEAAKQGLIATFKQQLLQQTVQWTASVFGPQAANALFVDAATGGAAVAADGSVASTVALNPAISVVLYWVMWAYLIYTIVMILIRLIWECTEDEFTLGVQRELRSCHRVGSYCKKNFFGACIESRDSFCCFNSPLSRILNEQIRGQAGIGGYGSAKHPNCSGIAVETLAQVDWSRIDLSEWLTMLTESDLILTTTGLDLETLTEGQGNRTADRLEDLSDVQTVGGANRAAEAQGWDETLETLPRATEPSTHRGPTERD</sequence>
<accession>A0A6M0JUS7</accession>
<evidence type="ECO:0000256" key="2">
    <source>
        <dbReference type="SAM" id="Phobius"/>
    </source>
</evidence>
<evidence type="ECO:0000313" key="3">
    <source>
        <dbReference type="EMBL" id="NEV60343.1"/>
    </source>
</evidence>
<evidence type="ECO:0000313" key="4">
    <source>
        <dbReference type="Proteomes" id="UP000483379"/>
    </source>
</evidence>
<name>A0A6M0JUS7_9GAMM</name>
<dbReference type="EMBL" id="JAAIJQ010000001">
    <property type="protein sequence ID" value="NEV60343.1"/>
    <property type="molecule type" value="Genomic_DNA"/>
</dbReference>
<feature type="transmembrane region" description="Helical" evidence="2">
    <location>
        <begin position="20"/>
        <end position="38"/>
    </location>
</feature>
<reference evidence="3 4" key="1">
    <citation type="submission" date="2020-02" db="EMBL/GenBank/DDBJ databases">
        <title>Genome sequences of Thiorhodococcus mannitoliphagus and Thiorhodococcus minor, purple sulfur photosynthetic bacteria in the gammaproteobacterial family, Chromatiaceae.</title>
        <authorList>
            <person name="Aviles F.A."/>
            <person name="Meyer T.E."/>
            <person name="Kyndt J.A."/>
        </authorList>
    </citation>
    <scope>NUCLEOTIDE SEQUENCE [LARGE SCALE GENOMIC DNA]</scope>
    <source>
        <strain evidence="3 4">DSM 11518</strain>
    </source>
</reference>
<dbReference type="RefSeq" id="WP_164450386.1">
    <property type="nucleotide sequence ID" value="NZ_JAAIJQ010000001.1"/>
</dbReference>
<proteinExistence type="predicted"/>
<feature type="region of interest" description="Disordered" evidence="1">
    <location>
        <begin position="771"/>
        <end position="804"/>
    </location>
</feature>
<feature type="compositionally biased region" description="Basic and acidic residues" evidence="1">
    <location>
        <begin position="795"/>
        <end position="804"/>
    </location>
</feature>
<dbReference type="Proteomes" id="UP000483379">
    <property type="component" value="Unassembled WGS sequence"/>
</dbReference>
<feature type="transmembrane region" description="Helical" evidence="2">
    <location>
        <begin position="612"/>
        <end position="634"/>
    </location>
</feature>
<dbReference type="Pfam" id="PF06986">
    <property type="entry name" value="F_T4SS_TraN"/>
    <property type="match status" value="2"/>
</dbReference>
<keyword evidence="2" id="KW-1133">Transmembrane helix</keyword>
<keyword evidence="2" id="KW-0812">Transmembrane</keyword>
<gene>
    <name evidence="3" type="ORF">G3446_00270</name>
</gene>
<dbReference type="AlphaFoldDB" id="A0A6M0JUS7"/>
<evidence type="ECO:0000256" key="1">
    <source>
        <dbReference type="SAM" id="MobiDB-lite"/>
    </source>
</evidence>